<dbReference type="HAMAP" id="MF_01851">
    <property type="entry name" value="UPF0637"/>
    <property type="match status" value="1"/>
</dbReference>
<dbReference type="AlphaFoldDB" id="A0A1G6HQ91"/>
<comment type="similarity">
    <text evidence="1">Belongs to the UPF0637 family.</text>
</comment>
<accession>A0A1G6HQ91</accession>
<sequence length="280" mass="32300">MAQTKLWQQDAPIFPELNLYVGRSLLIEYFYSLIYASPWQPVTVSSHFYLGFPCQALCYDIKKSVMVVKEMSVKGFNSSDFEVFALEGLEPRMEALKENIRPKLQQIGETIAPDLSKLTGEEMFVHVAKHARRTVHPPDETWVAWSGHKRGYKSQPHFQVGLRRTQLFAMFAIIYEYPNKPEFAQNLMGQLDELLPELPPDFVVSKDHTQPEVHRIGDLGYDGMENVLKRLREVKKAEFLCGRIYDAKDPILQNGDQLVQGILETFRTLDPLYRLASFSR</sequence>
<proteinExistence type="inferred from homology"/>
<dbReference type="InterPro" id="IPR053707">
    <property type="entry name" value="UPF0637_domain_sf"/>
</dbReference>
<dbReference type="Pfam" id="PF06335">
    <property type="entry name" value="DUF1054"/>
    <property type="match status" value="1"/>
</dbReference>
<dbReference type="SUPFAM" id="SSF142913">
    <property type="entry name" value="YktB/PF0168-like"/>
    <property type="match status" value="1"/>
</dbReference>
<gene>
    <name evidence="2" type="ORF">SAMN04488112_101131</name>
</gene>
<name>A0A1G6HQ91_9BACL</name>
<dbReference type="Gene3D" id="3.30.930.20">
    <property type="entry name" value="Protein of unknown function DUF1054"/>
    <property type="match status" value="1"/>
</dbReference>
<dbReference type="STRING" id="1236220.SAMN04488112_101131"/>
<evidence type="ECO:0000313" key="3">
    <source>
        <dbReference type="Proteomes" id="UP000199387"/>
    </source>
</evidence>
<reference evidence="2 3" key="1">
    <citation type="submission" date="2016-10" db="EMBL/GenBank/DDBJ databases">
        <authorList>
            <person name="de Groot N.N."/>
        </authorList>
    </citation>
    <scope>NUCLEOTIDE SEQUENCE [LARGE SCALE GENOMIC DNA]</scope>
    <source>
        <strain evidence="2 3">DSM 45514</strain>
    </source>
</reference>
<protein>
    <recommendedName>
        <fullName evidence="1">UPF0637 protein SAMN04488112_101131</fullName>
    </recommendedName>
</protein>
<organism evidence="2 3">
    <name type="scientific">Melghirimyces thermohalophilus</name>
    <dbReference type="NCBI Taxonomy" id="1236220"/>
    <lineage>
        <taxon>Bacteria</taxon>
        <taxon>Bacillati</taxon>
        <taxon>Bacillota</taxon>
        <taxon>Bacilli</taxon>
        <taxon>Bacillales</taxon>
        <taxon>Thermoactinomycetaceae</taxon>
        <taxon>Melghirimyces</taxon>
    </lineage>
</organism>
<dbReference type="Proteomes" id="UP000199387">
    <property type="component" value="Unassembled WGS sequence"/>
</dbReference>
<dbReference type="InterPro" id="IPR009403">
    <property type="entry name" value="UPF0637"/>
</dbReference>
<dbReference type="EMBL" id="FMZA01000001">
    <property type="protein sequence ID" value="SDB96025.1"/>
    <property type="molecule type" value="Genomic_DNA"/>
</dbReference>
<evidence type="ECO:0000256" key="1">
    <source>
        <dbReference type="HAMAP-Rule" id="MF_01851"/>
    </source>
</evidence>
<evidence type="ECO:0000313" key="2">
    <source>
        <dbReference type="EMBL" id="SDB96025.1"/>
    </source>
</evidence>
<keyword evidence="3" id="KW-1185">Reference proteome</keyword>